<dbReference type="NCBIfam" id="NF010447">
    <property type="entry name" value="PRK13873.1"/>
    <property type="match status" value="1"/>
</dbReference>
<evidence type="ECO:0000313" key="6">
    <source>
        <dbReference type="Proteomes" id="UP000598467"/>
    </source>
</evidence>
<evidence type="ECO:0000256" key="2">
    <source>
        <dbReference type="ARBA" id="ARBA00022741"/>
    </source>
</evidence>
<dbReference type="GO" id="GO:0005524">
    <property type="term" value="F:ATP binding"/>
    <property type="evidence" value="ECO:0007669"/>
    <property type="project" value="UniProtKB-KW"/>
</dbReference>
<name>A0A926P445_9HYPH</name>
<keyword evidence="3" id="KW-0067">ATP-binding</keyword>
<dbReference type="Gene3D" id="3.40.50.300">
    <property type="entry name" value="P-loop containing nucleotide triphosphate hydrolases"/>
    <property type="match status" value="2"/>
</dbReference>
<dbReference type="Proteomes" id="UP000598467">
    <property type="component" value="Unassembled WGS sequence"/>
</dbReference>
<organism evidence="5 6">
    <name type="scientific">Roseibium aggregatum</name>
    <dbReference type="NCBI Taxonomy" id="187304"/>
    <lineage>
        <taxon>Bacteria</taxon>
        <taxon>Pseudomonadati</taxon>
        <taxon>Pseudomonadota</taxon>
        <taxon>Alphaproteobacteria</taxon>
        <taxon>Hyphomicrobiales</taxon>
        <taxon>Stappiaceae</taxon>
        <taxon>Roseibium</taxon>
    </lineage>
</organism>
<dbReference type="SUPFAM" id="SSF52540">
    <property type="entry name" value="P-loop containing nucleoside triphosphate hydrolases"/>
    <property type="match status" value="1"/>
</dbReference>
<dbReference type="Pfam" id="PF05872">
    <property type="entry name" value="HerA_C"/>
    <property type="match status" value="1"/>
</dbReference>
<dbReference type="PANTHER" id="PTHR30121">
    <property type="entry name" value="UNCHARACTERIZED PROTEIN YJGR-RELATED"/>
    <property type="match status" value="1"/>
</dbReference>
<dbReference type="InterPro" id="IPR033186">
    <property type="entry name" value="HerA_C"/>
</dbReference>
<dbReference type="AlphaFoldDB" id="A0A926P445"/>
<dbReference type="InterPro" id="IPR018145">
    <property type="entry name" value="CagE_TrbE_VirB_cntrl_dom"/>
</dbReference>
<proteinExistence type="inferred from homology"/>
<dbReference type="InterPro" id="IPR051162">
    <property type="entry name" value="T4SS_component"/>
</dbReference>
<evidence type="ECO:0000313" key="5">
    <source>
        <dbReference type="EMBL" id="MBD1549500.1"/>
    </source>
</evidence>
<accession>A0A926P445</accession>
<sequence length="851" mass="93166">MLKIGEYRNKADRLADLLLWAALIAPGIVLNKDGSFQRTFRYRGPDLESATKAELVGLCARANNALKRLGSGWALFFDAERLEAQDYPSSDFPDAASWLVDEERRAAFEEGRQGRHFETRYHLTLVYMPPPDAQAHTENFLLDRGRETAQGARPKSGHLSGAPIAATIGQGEDIGSTKRTWRQELARFGQESARVLDLLSGVLPEIRALDDAETLTFLHGTISTKRHPVAVPGTPIYLDGLLVDMPLTGGLEPMLGEQHMRTLTILGFPNATRPGLLDALNHQDFAYRWVTRFIPLDKTAATKVLTRLRRQWFAKRKSMTAILREVLTNEATPLVDSDADNKALDADAALQALGGDHVGFGYLTTTVTVFDVEPQVAEDKARAVERIINGLGFTCICENVNAVEAWLGSLPGQIYANVRQPLVHTLNLAHLMPLSAVWAGPIRNTHLGAPPLFYAQTSGATPFRFSTHVGDVGHMLIVGPTGAGKSVLLSLIAMQFRRYAGSQVYIFDKGKSARAATLAMKGEHHVLASDGSLAFQPLRNIDDPATQSWAAEWIGALLAHEKVTVTPQVKEAVWSALSNLATAPVEERTLTGLSVLLQSNPVKAALQPYTLDGPFGRLLDAAQDRLALSDVQCFETEDLMHQPGVVMPVLTYLFHRLEERFGSLSATGSVSRPTLLILDEAWVFLDNPLFSARIREWLKVLRKRNVGVVFATQSLADVADSSIAPAIIESCPQRIFLPNDRAVEPQARSAYERFGLNDRQIELIAQAMPKSQYYLQSRRGNRLFELGLGPIALAFCGASDPAAQALIDHLLAGNGIGEQAGSDFAASFLKARGLDWAADLLTQFSRHGDLS</sequence>
<dbReference type="Pfam" id="PF03135">
    <property type="entry name" value="CagE_TrbE_VirB"/>
    <property type="match status" value="1"/>
</dbReference>
<protein>
    <submittedName>
        <fullName evidence="5">Conjugal transfer protein TrbE</fullName>
    </submittedName>
</protein>
<dbReference type="SMART" id="SM00382">
    <property type="entry name" value="AAA"/>
    <property type="match status" value="1"/>
</dbReference>
<dbReference type="InterPro" id="IPR003593">
    <property type="entry name" value="AAA+_ATPase"/>
</dbReference>
<dbReference type="CDD" id="cd01127">
    <property type="entry name" value="TrwB_TraG_TraD_VirD4"/>
    <property type="match status" value="1"/>
</dbReference>
<evidence type="ECO:0000256" key="3">
    <source>
        <dbReference type="ARBA" id="ARBA00022840"/>
    </source>
</evidence>
<evidence type="ECO:0000259" key="4">
    <source>
        <dbReference type="SMART" id="SM00382"/>
    </source>
</evidence>
<comment type="similarity">
    <text evidence="1">Belongs to the TrbE/VirB4 family.</text>
</comment>
<dbReference type="EMBL" id="JABFCZ010000040">
    <property type="protein sequence ID" value="MBD1549500.1"/>
    <property type="molecule type" value="Genomic_DNA"/>
</dbReference>
<dbReference type="PANTHER" id="PTHR30121:SF12">
    <property type="entry name" value="TYPE IV SECRETION SYSTEM PROTEIN CAGE"/>
    <property type="match status" value="1"/>
</dbReference>
<dbReference type="RefSeq" id="WP_190294190.1">
    <property type="nucleotide sequence ID" value="NZ_JABFCZ010000040.1"/>
</dbReference>
<keyword evidence="2" id="KW-0547">Nucleotide-binding</keyword>
<feature type="domain" description="AAA+ ATPase" evidence="4">
    <location>
        <begin position="471"/>
        <end position="740"/>
    </location>
</feature>
<comment type="caution">
    <text evidence="5">The sequence shown here is derived from an EMBL/GenBank/DDBJ whole genome shotgun (WGS) entry which is preliminary data.</text>
</comment>
<evidence type="ECO:0000256" key="1">
    <source>
        <dbReference type="ARBA" id="ARBA00006512"/>
    </source>
</evidence>
<reference evidence="5" key="1">
    <citation type="submission" date="2020-05" db="EMBL/GenBank/DDBJ databases">
        <title>Identification of trans-AT polyketide cluster in two marine bacteria, producers of a novel glutaramide-containing polyketide sesbanimide D and analogs.</title>
        <authorList>
            <person name="Kacar D."/>
            <person name="Rodriguez P."/>
            <person name="Canedo L."/>
            <person name="Gonzalez E."/>
            <person name="Galan B."/>
            <person name="De La Calle F."/>
            <person name="Garcia J.L."/>
        </authorList>
    </citation>
    <scope>NUCLEOTIDE SEQUENCE</scope>
    <source>
        <strain evidence="5">PHM038</strain>
    </source>
</reference>
<gene>
    <name evidence="5" type="ORF">HK439_24860</name>
</gene>
<dbReference type="InterPro" id="IPR027417">
    <property type="entry name" value="P-loop_NTPase"/>
</dbReference>